<keyword evidence="2" id="KW-1185">Reference proteome</keyword>
<accession>A0A2A9NFQ1</accession>
<protein>
    <submittedName>
        <fullName evidence="1">Uncharacterized protein</fullName>
    </submittedName>
</protein>
<dbReference type="EMBL" id="KZ302029">
    <property type="protein sequence ID" value="PFH49439.1"/>
    <property type="molecule type" value="Genomic_DNA"/>
</dbReference>
<organism evidence="1 2">
    <name type="scientific">Amanita thiersii Skay4041</name>
    <dbReference type="NCBI Taxonomy" id="703135"/>
    <lineage>
        <taxon>Eukaryota</taxon>
        <taxon>Fungi</taxon>
        <taxon>Dikarya</taxon>
        <taxon>Basidiomycota</taxon>
        <taxon>Agaricomycotina</taxon>
        <taxon>Agaricomycetes</taxon>
        <taxon>Agaricomycetidae</taxon>
        <taxon>Agaricales</taxon>
        <taxon>Pluteineae</taxon>
        <taxon>Amanitaceae</taxon>
        <taxon>Amanita</taxon>
    </lineage>
</organism>
<dbReference type="AlphaFoldDB" id="A0A2A9NFQ1"/>
<dbReference type="Proteomes" id="UP000242287">
    <property type="component" value="Unassembled WGS sequence"/>
</dbReference>
<evidence type="ECO:0000313" key="2">
    <source>
        <dbReference type="Proteomes" id="UP000242287"/>
    </source>
</evidence>
<name>A0A2A9NFQ1_9AGAR</name>
<proteinExistence type="predicted"/>
<sequence length="127" mass="15093">MQQLIKWYLTRPMNKDPRSKGTERPSPVLQMWQICEFQQQLSVPRRMFRLSSKDGDYLALSFEGLRVTWGISDLHDGTRRVLVAKNEEPGMVVWWEYYRLKKEKEFSMMFGMEEQIAIMMGTGIIPR</sequence>
<evidence type="ECO:0000313" key="1">
    <source>
        <dbReference type="EMBL" id="PFH49439.1"/>
    </source>
</evidence>
<gene>
    <name evidence="1" type="ORF">AMATHDRAFT_4893</name>
</gene>
<reference evidence="1 2" key="1">
    <citation type="submission" date="2014-02" db="EMBL/GenBank/DDBJ databases">
        <title>Transposable element dynamics among asymbiotic and ectomycorrhizal Amanita fungi.</title>
        <authorList>
            <consortium name="DOE Joint Genome Institute"/>
            <person name="Hess J."/>
            <person name="Skrede I."/>
            <person name="Wolfe B."/>
            <person name="LaButti K."/>
            <person name="Ohm R.A."/>
            <person name="Grigoriev I.V."/>
            <person name="Pringle A."/>
        </authorList>
    </citation>
    <scope>NUCLEOTIDE SEQUENCE [LARGE SCALE GENOMIC DNA]</scope>
    <source>
        <strain evidence="1 2">SKay4041</strain>
    </source>
</reference>